<evidence type="ECO:0000313" key="5">
    <source>
        <dbReference type="Proteomes" id="UP000032266"/>
    </source>
</evidence>
<accession>A0A0C5VQX2</accession>
<dbReference type="InterPro" id="IPR057666">
    <property type="entry name" value="DrpA_SLOG"/>
</dbReference>
<name>A0A0C5VQX2_9GAMM</name>
<protein>
    <submittedName>
        <fullName evidence="4">Putative Rossmann fold nucleotide-binding protein involved in DNA uptake</fullName>
    </submittedName>
</protein>
<keyword evidence="5" id="KW-1185">Reference proteome</keyword>
<dbReference type="PANTHER" id="PTHR43022">
    <property type="entry name" value="PROTEIN SMF"/>
    <property type="match status" value="1"/>
</dbReference>
<dbReference type="PANTHER" id="PTHR43022:SF1">
    <property type="entry name" value="PROTEIN SMF"/>
    <property type="match status" value="1"/>
</dbReference>
<organism evidence="4 5">
    <name type="scientific">Gynuella sunshinyii YC6258</name>
    <dbReference type="NCBI Taxonomy" id="1445510"/>
    <lineage>
        <taxon>Bacteria</taxon>
        <taxon>Pseudomonadati</taxon>
        <taxon>Pseudomonadota</taxon>
        <taxon>Gammaproteobacteria</taxon>
        <taxon>Oceanospirillales</taxon>
        <taxon>Saccharospirillaceae</taxon>
        <taxon>Gynuella</taxon>
    </lineage>
</organism>
<dbReference type="HOGENOM" id="CLU_029601_1_1_6"/>
<gene>
    <name evidence="4" type="ORF">YC6258_00604</name>
</gene>
<dbReference type="OrthoDB" id="9785707at2"/>
<dbReference type="Gene3D" id="1.10.10.10">
    <property type="entry name" value="Winged helix-like DNA-binding domain superfamily/Winged helix DNA-binding domain"/>
    <property type="match status" value="1"/>
</dbReference>
<dbReference type="InterPro" id="IPR041614">
    <property type="entry name" value="DprA_WH"/>
</dbReference>
<dbReference type="PATRIC" id="fig|1445510.3.peg.591"/>
<dbReference type="GO" id="GO:0009294">
    <property type="term" value="P:DNA-mediated transformation"/>
    <property type="evidence" value="ECO:0007669"/>
    <property type="project" value="InterPro"/>
</dbReference>
<dbReference type="AlphaFoldDB" id="A0A0C5VQX2"/>
<dbReference type="Pfam" id="PF02481">
    <property type="entry name" value="DNA_processg_A"/>
    <property type="match status" value="1"/>
</dbReference>
<dbReference type="InterPro" id="IPR003488">
    <property type="entry name" value="DprA"/>
</dbReference>
<dbReference type="EMBL" id="CP007142">
    <property type="protein sequence ID" value="AJQ92654.1"/>
    <property type="molecule type" value="Genomic_DNA"/>
</dbReference>
<evidence type="ECO:0000256" key="1">
    <source>
        <dbReference type="ARBA" id="ARBA00006525"/>
    </source>
</evidence>
<dbReference type="KEGG" id="gsn:YC6258_00604"/>
<dbReference type="NCBIfam" id="TIGR00732">
    <property type="entry name" value="dprA"/>
    <property type="match status" value="1"/>
</dbReference>
<dbReference type="Proteomes" id="UP000032266">
    <property type="component" value="Chromosome"/>
</dbReference>
<dbReference type="InterPro" id="IPR036388">
    <property type="entry name" value="WH-like_DNA-bd_sf"/>
</dbReference>
<reference evidence="4 5" key="1">
    <citation type="submission" date="2014-01" db="EMBL/GenBank/DDBJ databases">
        <title>Full genme sequencing of cellulolytic bacterium Gynuella sunshinyii YC6258T gen. nov., sp. nov.</title>
        <authorList>
            <person name="Khan H."/>
            <person name="Chung E.J."/>
            <person name="Chung Y.R."/>
        </authorList>
    </citation>
    <scope>NUCLEOTIDE SEQUENCE [LARGE SCALE GENOMIC DNA]</scope>
    <source>
        <strain evidence="4 5">YC6258</strain>
    </source>
</reference>
<evidence type="ECO:0000313" key="4">
    <source>
        <dbReference type="EMBL" id="AJQ92654.1"/>
    </source>
</evidence>
<dbReference type="RefSeq" id="WP_044615664.1">
    <property type="nucleotide sequence ID" value="NZ_CP007142.1"/>
</dbReference>
<dbReference type="Gene3D" id="3.40.50.450">
    <property type="match status" value="1"/>
</dbReference>
<dbReference type="Pfam" id="PF17782">
    <property type="entry name" value="WHD_DprA"/>
    <property type="match status" value="1"/>
</dbReference>
<feature type="domain" description="DprA winged helix" evidence="3">
    <location>
        <begin position="311"/>
        <end position="358"/>
    </location>
</feature>
<sequence>MDVIRLKAWLGFNRLGLSPIKQTAVLNFYPSPAEFLTEKPERLRQAGFSERVIVSCQQYQQHESNSWIMNGIAVDLNWLEFSSNHHILTLESDDYPEQLRQIPDPPPVLFVMGHPEYLHRNQIGIVGSRHASAIGLKNADTFARELSRSDWLICSGLAIGIDGAAHNGCAESGYPSIGVLGCGVDQIYPKRHRFLFQQMSQCGAIVSEFPVGTAALARHFPRRNRIISGLSRGILVIEAAPGSGSLITADQAMEQGREVFAIPGNIHNPQSQGCNQLIQQGAKLVASVEDILVEFGQTTQTVKTVKPAVVDDPVLNAIDYEITSLDLIIARTQLSVAELSERLLTLELEGLILQSPGGYLRL</sequence>
<feature type="domain" description="Smf/DprA SLOG" evidence="2">
    <location>
        <begin position="87"/>
        <end position="295"/>
    </location>
</feature>
<dbReference type="SUPFAM" id="SSF102405">
    <property type="entry name" value="MCP/YpsA-like"/>
    <property type="match status" value="1"/>
</dbReference>
<comment type="similarity">
    <text evidence="1">Belongs to the DprA/Smf family.</text>
</comment>
<evidence type="ECO:0000259" key="3">
    <source>
        <dbReference type="Pfam" id="PF17782"/>
    </source>
</evidence>
<evidence type="ECO:0000259" key="2">
    <source>
        <dbReference type="Pfam" id="PF02481"/>
    </source>
</evidence>
<proteinExistence type="inferred from homology"/>
<dbReference type="STRING" id="1445510.YC6258_00604"/>